<evidence type="ECO:0000256" key="5">
    <source>
        <dbReference type="ARBA" id="ARBA00022989"/>
    </source>
</evidence>
<evidence type="ECO:0000256" key="1">
    <source>
        <dbReference type="ARBA" id="ARBA00004141"/>
    </source>
</evidence>
<keyword evidence="6 7" id="KW-0472">Membrane</keyword>
<dbReference type="AlphaFoldDB" id="A0A7J7IUR9"/>
<dbReference type="Pfam" id="PF04142">
    <property type="entry name" value="Nuc_sug_transp"/>
    <property type="match status" value="1"/>
</dbReference>
<evidence type="ECO:0000256" key="4">
    <source>
        <dbReference type="ARBA" id="ARBA00022692"/>
    </source>
</evidence>
<comment type="similarity">
    <text evidence="2">Belongs to the nucleotide-sugar transporter family. SLC35A subfamily.</text>
</comment>
<name>A0A7J7IUR9_BUGNE</name>
<feature type="transmembrane region" description="Helical" evidence="7">
    <location>
        <begin position="235"/>
        <end position="252"/>
    </location>
</feature>
<accession>A0A7J7IUR9</accession>
<feature type="transmembrane region" description="Helical" evidence="7">
    <location>
        <begin position="20"/>
        <end position="39"/>
    </location>
</feature>
<evidence type="ECO:0000256" key="2">
    <source>
        <dbReference type="ARBA" id="ARBA00009976"/>
    </source>
</evidence>
<gene>
    <name evidence="8" type="ORF">EB796_024405</name>
</gene>
<evidence type="ECO:0000256" key="7">
    <source>
        <dbReference type="SAM" id="Phobius"/>
    </source>
</evidence>
<keyword evidence="5 7" id="KW-1133">Transmembrane helix</keyword>
<keyword evidence="9" id="KW-1185">Reference proteome</keyword>
<evidence type="ECO:0000313" key="8">
    <source>
        <dbReference type="EMBL" id="KAF6017276.1"/>
    </source>
</evidence>
<feature type="transmembrane region" description="Helical" evidence="7">
    <location>
        <begin position="135"/>
        <end position="156"/>
    </location>
</feature>
<protein>
    <submittedName>
        <fullName evidence="8">SLC35A2</fullName>
    </submittedName>
</protein>
<dbReference type="PANTHER" id="PTHR10231">
    <property type="entry name" value="NUCLEOTIDE-SUGAR TRANSMEMBRANE TRANSPORTER"/>
    <property type="match status" value="1"/>
</dbReference>
<feature type="transmembrane region" description="Helical" evidence="7">
    <location>
        <begin position="258"/>
        <end position="275"/>
    </location>
</feature>
<dbReference type="Proteomes" id="UP000593567">
    <property type="component" value="Unassembled WGS sequence"/>
</dbReference>
<feature type="transmembrane region" description="Helical" evidence="7">
    <location>
        <begin position="168"/>
        <end position="188"/>
    </location>
</feature>
<dbReference type="NCBIfam" id="TIGR00803">
    <property type="entry name" value="nst"/>
    <property type="match status" value="1"/>
</dbReference>
<keyword evidence="4 7" id="KW-0812">Transmembrane</keyword>
<comment type="subcellular location">
    <subcellularLocation>
        <location evidence="1">Membrane</location>
        <topology evidence="1">Multi-pass membrane protein</topology>
    </subcellularLocation>
</comment>
<dbReference type="InterPro" id="IPR037185">
    <property type="entry name" value="EmrE-like"/>
</dbReference>
<feature type="transmembrane region" description="Helical" evidence="7">
    <location>
        <begin position="208"/>
        <end position="228"/>
    </location>
</feature>
<feature type="transmembrane region" description="Helical" evidence="7">
    <location>
        <begin position="51"/>
        <end position="76"/>
    </location>
</feature>
<keyword evidence="3" id="KW-0762">Sugar transport</keyword>
<dbReference type="InterPro" id="IPR007271">
    <property type="entry name" value="Nuc_sug_transpt"/>
</dbReference>
<dbReference type="GO" id="GO:0015165">
    <property type="term" value="F:pyrimidine nucleotide-sugar transmembrane transporter activity"/>
    <property type="evidence" value="ECO:0007669"/>
    <property type="project" value="InterPro"/>
</dbReference>
<keyword evidence="3" id="KW-0813">Transport</keyword>
<dbReference type="EMBL" id="VXIV02003416">
    <property type="protein sequence ID" value="KAF6017276.1"/>
    <property type="molecule type" value="Genomic_DNA"/>
</dbReference>
<dbReference type="OrthoDB" id="408493at2759"/>
<dbReference type="SUPFAM" id="SSF103481">
    <property type="entry name" value="Multidrug resistance efflux transporter EmrE"/>
    <property type="match status" value="1"/>
</dbReference>
<sequence>MASDSQVKSQVKIQASQGNLKYVSLVTLTVQNAALILWMRYVRTRDVDEMFISATAVLLAELSKCVIALLIILYQVSYQLKILTTALFSVGMLNRRLGALQWIALVILMCGVALVQLQSSTSKGSDGEESKHQNALVGMIAVITSCLMSGFAGVYFEKILKGSPQSVWLRNVQLGFLGTIIGLITLFVKDGKEVSESGFFKGYDWAVWLAIMLSSAGGLLVAVVVKYADNILKGFATSAAIILSCIISIYFFNFQLSIQFVGGATLVMISVYMYGRFPYVAPAVTEASSNA</sequence>
<dbReference type="GO" id="GO:0000139">
    <property type="term" value="C:Golgi membrane"/>
    <property type="evidence" value="ECO:0007669"/>
    <property type="project" value="InterPro"/>
</dbReference>
<feature type="transmembrane region" description="Helical" evidence="7">
    <location>
        <begin position="97"/>
        <end position="115"/>
    </location>
</feature>
<comment type="caution">
    <text evidence="8">The sequence shown here is derived from an EMBL/GenBank/DDBJ whole genome shotgun (WGS) entry which is preliminary data.</text>
</comment>
<evidence type="ECO:0000256" key="3">
    <source>
        <dbReference type="ARBA" id="ARBA00022597"/>
    </source>
</evidence>
<organism evidence="8 9">
    <name type="scientific">Bugula neritina</name>
    <name type="common">Brown bryozoan</name>
    <name type="synonym">Sertularia neritina</name>
    <dbReference type="NCBI Taxonomy" id="10212"/>
    <lineage>
        <taxon>Eukaryota</taxon>
        <taxon>Metazoa</taxon>
        <taxon>Spiralia</taxon>
        <taxon>Lophotrochozoa</taxon>
        <taxon>Bryozoa</taxon>
        <taxon>Gymnolaemata</taxon>
        <taxon>Cheilostomatida</taxon>
        <taxon>Flustrina</taxon>
        <taxon>Buguloidea</taxon>
        <taxon>Bugulidae</taxon>
        <taxon>Bugula</taxon>
    </lineage>
</organism>
<evidence type="ECO:0000313" key="9">
    <source>
        <dbReference type="Proteomes" id="UP000593567"/>
    </source>
</evidence>
<dbReference type="PIRSF" id="PIRSF005799">
    <property type="entry name" value="UDP-gal_transpt"/>
    <property type="match status" value="1"/>
</dbReference>
<reference evidence="8" key="1">
    <citation type="submission" date="2020-06" db="EMBL/GenBank/DDBJ databases">
        <title>Draft genome of Bugula neritina, a colonial animal packing powerful symbionts and potential medicines.</title>
        <authorList>
            <person name="Rayko M."/>
        </authorList>
    </citation>
    <scope>NUCLEOTIDE SEQUENCE [LARGE SCALE GENOMIC DNA]</scope>
    <source>
        <strain evidence="8">Kwan_BN1</strain>
    </source>
</reference>
<proteinExistence type="inferred from homology"/>
<evidence type="ECO:0000256" key="6">
    <source>
        <dbReference type="ARBA" id="ARBA00023136"/>
    </source>
</evidence>